<evidence type="ECO:0000256" key="17">
    <source>
        <dbReference type="ARBA" id="ARBA00048160"/>
    </source>
</evidence>
<dbReference type="GO" id="GO:0005536">
    <property type="term" value="F:D-glucose binding"/>
    <property type="evidence" value="ECO:0007669"/>
    <property type="project" value="InterPro"/>
</dbReference>
<evidence type="ECO:0000259" key="18">
    <source>
        <dbReference type="Pfam" id="PF00349"/>
    </source>
</evidence>
<dbReference type="PaxDb" id="10029-XP_007611790.1"/>
<dbReference type="UniPathway" id="UPA00109">
    <property type="reaction ID" value="UER00180"/>
</dbReference>
<organism evidence="20 21">
    <name type="scientific">Cricetulus griseus</name>
    <name type="common">Chinese hamster</name>
    <name type="synonym">Cricetulus barabensis griseus</name>
    <dbReference type="NCBI Taxonomy" id="10029"/>
    <lineage>
        <taxon>Eukaryota</taxon>
        <taxon>Metazoa</taxon>
        <taxon>Chordata</taxon>
        <taxon>Craniata</taxon>
        <taxon>Vertebrata</taxon>
        <taxon>Euteleostomi</taxon>
        <taxon>Mammalia</taxon>
        <taxon>Eutheria</taxon>
        <taxon>Euarchontoglires</taxon>
        <taxon>Glires</taxon>
        <taxon>Rodentia</taxon>
        <taxon>Myomorpha</taxon>
        <taxon>Muroidea</taxon>
        <taxon>Cricetidae</taxon>
        <taxon>Cricetinae</taxon>
        <taxon>Cricetulus</taxon>
    </lineage>
</organism>
<dbReference type="UniPathway" id="UPA00242"/>
<evidence type="ECO:0000256" key="7">
    <source>
        <dbReference type="ARBA" id="ARBA00022490"/>
    </source>
</evidence>
<comment type="catalytic activity">
    <reaction evidence="17">
        <text>D-glucose + ATP = D-glucose 6-phosphate + ADP + H(+)</text>
        <dbReference type="Rhea" id="RHEA:17825"/>
        <dbReference type="ChEBI" id="CHEBI:4167"/>
        <dbReference type="ChEBI" id="CHEBI:15378"/>
        <dbReference type="ChEBI" id="CHEBI:30616"/>
        <dbReference type="ChEBI" id="CHEBI:61548"/>
        <dbReference type="ChEBI" id="CHEBI:456216"/>
        <dbReference type="EC" id="2.7.1.1"/>
    </reaction>
    <physiologicalReaction direction="left-to-right" evidence="17">
        <dbReference type="Rhea" id="RHEA:17826"/>
    </physiologicalReaction>
</comment>
<dbReference type="InterPro" id="IPR019807">
    <property type="entry name" value="Hexokinase_BS"/>
</dbReference>
<feature type="domain" description="Hexokinase C-terminal" evidence="19">
    <location>
        <begin position="226"/>
        <end position="459"/>
    </location>
</feature>
<keyword evidence="14" id="KW-0472">Membrane</keyword>
<dbReference type="EMBL" id="JH000180">
    <property type="protein sequence ID" value="EGV93784.1"/>
    <property type="molecule type" value="Genomic_DNA"/>
</dbReference>
<dbReference type="FunFam" id="3.30.420.40:FF:000015">
    <property type="entry name" value="Hexokinase 1"/>
    <property type="match status" value="2"/>
</dbReference>
<dbReference type="CDD" id="cd24126">
    <property type="entry name" value="ASKHA_NBD_HKDC1_meta_rpt1"/>
    <property type="match status" value="1"/>
</dbReference>
<protein>
    <recommendedName>
        <fullName evidence="6">hexokinase</fullName>
        <ecNumber evidence="6">2.7.1.1</ecNumber>
    </recommendedName>
</protein>
<evidence type="ECO:0000256" key="14">
    <source>
        <dbReference type="ARBA" id="ARBA00023136"/>
    </source>
</evidence>
<dbReference type="eggNOG" id="KOG1369">
    <property type="taxonomic scope" value="Eukaryota"/>
</dbReference>
<dbReference type="GO" id="GO:0031966">
    <property type="term" value="C:mitochondrial membrane"/>
    <property type="evidence" value="ECO:0007669"/>
    <property type="project" value="UniProtKB-SubCell"/>
</dbReference>
<evidence type="ECO:0000256" key="8">
    <source>
        <dbReference type="ARBA" id="ARBA00022679"/>
    </source>
</evidence>
<dbReference type="STRING" id="10029.G3H6T6"/>
<evidence type="ECO:0000256" key="15">
    <source>
        <dbReference type="ARBA" id="ARBA00023152"/>
    </source>
</evidence>
<sequence length="925" mass="103127">MFAVHLMAFYFTKLKEDQIKKVDRFLYHMRLSDETLVDIMARFQAEMEKGLGKDTNPTASVKMLPTFVRAIPDGSENGEFLSLDLGGSKFRVLKVQVSEEGKQNVQMESQFYPTPNEIIRGNGTELFDYVADCLADFMRSRDLTHKKLPLGFTFSFPCRQTKLEEGFLLSWTKKFKARGVQDTDVVGRLANAMKKHKDLDVDILALVNDTVGTMMTCAYDDPSCEVGVIIGTGTNACYMEDMSNIDLVEGDEGRMCINTEWGAFGDDGALEDIRTEFDRELDLGSLNPGKQLFEKMISGLYMGELVRLILLKMAKVGLLFGGAKSSALHTKGKIETQHVAAMEKYKEGLANTREILVNLGLDPSESDCIAVQHVCTIVSFRSANLCAAALAAILTRLRENKKQARLRTTVGMDGTLYKTHPQYPKRLHKVVRRLVPNCDVRFLLSESGSTKGAAMVTAVASRVQAQRKQIDKVLALFQLTREQLMGVRDKMRTELEYGLKKETHALATVKMLPTYVYGMPDGTEKGKFLALDLGGTNFRVLLVKIRSGRRSVRMYNKIFAIPLEIMQGTGEELFDHIVQCIADFLDYMGLKGAQLPLGFTFSFPCRQTCIDKGTLVGWTKGFKATDCEGEDVVDMLREAIRRRNGSCLLPLQEFDLDIVAIVNDTVGTMMTCGYEDPNCEIGLIAGTGSNACYMEEMRNIELVEGDTGRMCINTEWGAFGDNGCIDDISTQYDKEVDEGSLNSGKQRYEKMTSGMYLGEIVRQILIDLTRQGLLFRGHISERLRTRGIFETKFLSQIESDRLALLQVRRILQQLGLDSTCEDSIVVKEVCGAVSRRAAQLCGAGMAAIVEKRRQDQGLKHFKVTVGVDGTLYKLHPHFSRILQETVKDLAPQCDVTFMLSEDGSGKGAALITAVAKRLQQQGKEN</sequence>
<dbReference type="GO" id="GO:0008865">
    <property type="term" value="F:fructokinase activity"/>
    <property type="evidence" value="ECO:0007669"/>
    <property type="project" value="TreeGrafter"/>
</dbReference>
<keyword evidence="12" id="KW-0067">ATP-binding</keyword>
<dbReference type="PROSITE" id="PS51748">
    <property type="entry name" value="HEXOKINASE_2"/>
    <property type="match status" value="2"/>
</dbReference>
<proteinExistence type="inferred from homology"/>
<dbReference type="GO" id="GO:0006006">
    <property type="term" value="P:glucose metabolic process"/>
    <property type="evidence" value="ECO:0007669"/>
    <property type="project" value="TreeGrafter"/>
</dbReference>
<keyword evidence="10" id="KW-0547">Nucleotide-binding</keyword>
<comment type="catalytic activity">
    <reaction evidence="16">
        <text>a D-hexose + ATP = a D-hexose 6-phosphate + ADP + H(+)</text>
        <dbReference type="Rhea" id="RHEA:22740"/>
        <dbReference type="ChEBI" id="CHEBI:4194"/>
        <dbReference type="ChEBI" id="CHEBI:15378"/>
        <dbReference type="ChEBI" id="CHEBI:30616"/>
        <dbReference type="ChEBI" id="CHEBI:229467"/>
        <dbReference type="ChEBI" id="CHEBI:456216"/>
        <dbReference type="EC" id="2.7.1.1"/>
    </reaction>
    <physiologicalReaction direction="left-to-right" evidence="16">
        <dbReference type="Rhea" id="RHEA:22741"/>
    </physiologicalReaction>
</comment>
<keyword evidence="11 20" id="KW-0418">Kinase</keyword>
<dbReference type="GO" id="GO:0006096">
    <property type="term" value="P:glycolytic process"/>
    <property type="evidence" value="ECO:0007669"/>
    <property type="project" value="UniProtKB-UniPathway"/>
</dbReference>
<dbReference type="Pfam" id="PF03727">
    <property type="entry name" value="Hexokinase_2"/>
    <property type="match status" value="2"/>
</dbReference>
<dbReference type="CDD" id="cd24130">
    <property type="entry name" value="ASKHA_NBD_HKDC1_meta_rpt2"/>
    <property type="match status" value="1"/>
</dbReference>
<evidence type="ECO:0000256" key="10">
    <source>
        <dbReference type="ARBA" id="ARBA00022741"/>
    </source>
</evidence>
<name>G3H6T6_CRIGR</name>
<dbReference type="GO" id="GO:0001678">
    <property type="term" value="P:intracellular glucose homeostasis"/>
    <property type="evidence" value="ECO:0007669"/>
    <property type="project" value="InterPro"/>
</dbReference>
<evidence type="ECO:0000256" key="6">
    <source>
        <dbReference type="ARBA" id="ARBA00012324"/>
    </source>
</evidence>
<evidence type="ECO:0000256" key="2">
    <source>
        <dbReference type="ARBA" id="ARBA00004496"/>
    </source>
</evidence>
<keyword evidence="15" id="KW-0324">Glycolysis</keyword>
<accession>G3H6T6</accession>
<feature type="domain" description="Hexokinase C-terminal" evidence="19">
    <location>
        <begin position="680"/>
        <end position="914"/>
    </location>
</feature>
<comment type="pathway">
    <text evidence="4">Carbohydrate metabolism; hexose metabolism.</text>
</comment>
<feature type="domain" description="Hexokinase N-terminal" evidence="18">
    <location>
        <begin position="470"/>
        <end position="674"/>
    </location>
</feature>
<dbReference type="InterPro" id="IPR022673">
    <property type="entry name" value="Hexokinase_C"/>
</dbReference>
<keyword evidence="9" id="KW-0677">Repeat</keyword>
<gene>
    <name evidence="20" type="ORF">I79_006055</name>
</gene>
<evidence type="ECO:0000256" key="4">
    <source>
        <dbReference type="ARBA" id="ARBA00005028"/>
    </source>
</evidence>
<evidence type="ECO:0000256" key="13">
    <source>
        <dbReference type="ARBA" id="ARBA00023128"/>
    </source>
</evidence>
<evidence type="ECO:0000259" key="19">
    <source>
        <dbReference type="Pfam" id="PF03727"/>
    </source>
</evidence>
<evidence type="ECO:0000256" key="12">
    <source>
        <dbReference type="ARBA" id="ARBA00022840"/>
    </source>
</evidence>
<keyword evidence="8" id="KW-0808">Transferase</keyword>
<dbReference type="GO" id="GO:0004340">
    <property type="term" value="F:glucokinase activity"/>
    <property type="evidence" value="ECO:0007669"/>
    <property type="project" value="TreeGrafter"/>
</dbReference>
<evidence type="ECO:0000256" key="16">
    <source>
        <dbReference type="ARBA" id="ARBA00044613"/>
    </source>
</evidence>
<reference evidence="21" key="1">
    <citation type="journal article" date="2011" name="Nat. Biotechnol.">
        <title>The genomic sequence of the Chinese hamster ovary (CHO)-K1 cell line.</title>
        <authorList>
            <person name="Xu X."/>
            <person name="Nagarajan H."/>
            <person name="Lewis N.E."/>
            <person name="Pan S."/>
            <person name="Cai Z."/>
            <person name="Liu X."/>
            <person name="Chen W."/>
            <person name="Xie M."/>
            <person name="Wang W."/>
            <person name="Hammond S."/>
            <person name="Andersen M.R."/>
            <person name="Neff N."/>
            <person name="Passarelli B."/>
            <person name="Koh W."/>
            <person name="Fan H.C."/>
            <person name="Wang J."/>
            <person name="Gui Y."/>
            <person name="Lee K.H."/>
            <person name="Betenbaugh M.J."/>
            <person name="Quake S.R."/>
            <person name="Famili I."/>
            <person name="Palsson B.O."/>
            <person name="Wang J."/>
        </authorList>
    </citation>
    <scope>NUCLEOTIDE SEQUENCE [LARGE SCALE GENOMIC DNA]</scope>
    <source>
        <strain evidence="21">CHO K1 cell line</strain>
    </source>
</reference>
<evidence type="ECO:0000256" key="5">
    <source>
        <dbReference type="ARBA" id="ARBA00009225"/>
    </source>
</evidence>
<dbReference type="InterPro" id="IPR001312">
    <property type="entry name" value="Hexokinase"/>
</dbReference>
<dbReference type="Gene3D" id="3.40.367.20">
    <property type="match status" value="2"/>
</dbReference>
<dbReference type="GO" id="GO:0005524">
    <property type="term" value="F:ATP binding"/>
    <property type="evidence" value="ECO:0007669"/>
    <property type="project" value="UniProtKB-KW"/>
</dbReference>
<dbReference type="PANTHER" id="PTHR19443:SF28">
    <property type="entry name" value="HEXOKINASE HKDC1"/>
    <property type="match status" value="1"/>
</dbReference>
<comment type="subcellular location">
    <subcellularLocation>
        <location evidence="2">Cytoplasm</location>
    </subcellularLocation>
    <subcellularLocation>
        <location evidence="1">Mitochondrion membrane</location>
        <topology evidence="1">Peripheral membrane protein</topology>
    </subcellularLocation>
</comment>
<keyword evidence="13" id="KW-0496">Mitochondrion</keyword>
<comment type="similarity">
    <text evidence="5">Belongs to the hexokinase family.</text>
</comment>
<dbReference type="Proteomes" id="UP000001075">
    <property type="component" value="Unassembled WGS sequence"/>
</dbReference>
<dbReference type="PANTHER" id="PTHR19443">
    <property type="entry name" value="HEXOKINASE"/>
    <property type="match status" value="1"/>
</dbReference>
<dbReference type="Gene3D" id="3.30.420.40">
    <property type="match status" value="2"/>
</dbReference>
<dbReference type="FunFam" id="3.40.367.20:FF:000001">
    <property type="entry name" value="Hexokinase 1"/>
    <property type="match status" value="1"/>
</dbReference>
<evidence type="ECO:0000256" key="3">
    <source>
        <dbReference type="ARBA" id="ARBA00004888"/>
    </source>
</evidence>
<comment type="pathway">
    <text evidence="3">Carbohydrate degradation; glycolysis; D-glyceraldehyde 3-phosphate and glycerone phosphate from D-glucose: step 1/4.</text>
</comment>
<dbReference type="FunCoup" id="G3H6T6">
    <property type="interactions" value="306"/>
</dbReference>
<evidence type="ECO:0000256" key="11">
    <source>
        <dbReference type="ARBA" id="ARBA00022777"/>
    </source>
</evidence>
<dbReference type="GO" id="GO:0005829">
    <property type="term" value="C:cytosol"/>
    <property type="evidence" value="ECO:0007669"/>
    <property type="project" value="TreeGrafter"/>
</dbReference>
<dbReference type="EC" id="2.7.1.1" evidence="6"/>
<dbReference type="SUPFAM" id="SSF53067">
    <property type="entry name" value="Actin-like ATPase domain"/>
    <property type="match status" value="4"/>
</dbReference>
<evidence type="ECO:0000256" key="1">
    <source>
        <dbReference type="ARBA" id="ARBA00004318"/>
    </source>
</evidence>
<dbReference type="InParanoid" id="G3H6T6"/>
<dbReference type="AlphaFoldDB" id="G3H6T6"/>
<keyword evidence="7" id="KW-0963">Cytoplasm</keyword>
<dbReference type="InterPro" id="IPR022672">
    <property type="entry name" value="Hexokinase_N"/>
</dbReference>
<evidence type="ECO:0000313" key="21">
    <source>
        <dbReference type="Proteomes" id="UP000001075"/>
    </source>
</evidence>
<dbReference type="PRINTS" id="PR00475">
    <property type="entry name" value="HEXOKINASE"/>
</dbReference>
<feature type="domain" description="Hexokinase N-terminal" evidence="18">
    <location>
        <begin position="22"/>
        <end position="219"/>
    </location>
</feature>
<dbReference type="Pfam" id="PF00349">
    <property type="entry name" value="Hexokinase_1"/>
    <property type="match status" value="2"/>
</dbReference>
<dbReference type="FunFam" id="3.40.367.20:FF:000020">
    <property type="entry name" value="Hexokinase-1"/>
    <property type="match status" value="1"/>
</dbReference>
<evidence type="ECO:0000256" key="9">
    <source>
        <dbReference type="ARBA" id="ARBA00022737"/>
    </source>
</evidence>
<evidence type="ECO:0000313" key="20">
    <source>
        <dbReference type="EMBL" id="EGV93784.1"/>
    </source>
</evidence>
<dbReference type="InterPro" id="IPR043129">
    <property type="entry name" value="ATPase_NBD"/>
</dbReference>
<dbReference type="PROSITE" id="PS00378">
    <property type="entry name" value="HEXOKINASE_1"/>
    <property type="match status" value="1"/>
</dbReference>